<dbReference type="Pfam" id="PF12796">
    <property type="entry name" value="Ank_2"/>
    <property type="match status" value="3"/>
</dbReference>
<dbReference type="RefSeq" id="XP_035670974.1">
    <property type="nucleotide sequence ID" value="XM_035815081.1"/>
</dbReference>
<dbReference type="GO" id="GO:0005737">
    <property type="term" value="C:cytoplasm"/>
    <property type="evidence" value="ECO:0000318"/>
    <property type="project" value="GO_Central"/>
</dbReference>
<evidence type="ECO:0000256" key="2">
    <source>
        <dbReference type="ARBA" id="ARBA00022737"/>
    </source>
</evidence>
<evidence type="ECO:0000256" key="4">
    <source>
        <dbReference type="PROSITE-ProRule" id="PRU00023"/>
    </source>
</evidence>
<dbReference type="SMART" id="SM00969">
    <property type="entry name" value="SOCS_box"/>
    <property type="match status" value="1"/>
</dbReference>
<feature type="repeat" description="ANK" evidence="4">
    <location>
        <begin position="210"/>
        <end position="238"/>
    </location>
</feature>
<keyword evidence="2" id="KW-0677">Repeat</keyword>
<dbReference type="PROSITE" id="PS50088">
    <property type="entry name" value="ANK_REPEAT"/>
    <property type="match status" value="7"/>
</dbReference>
<feature type="repeat" description="ANK" evidence="4">
    <location>
        <begin position="418"/>
        <end position="450"/>
    </location>
</feature>
<proteinExistence type="predicted"/>
<dbReference type="PROSITE" id="PS50297">
    <property type="entry name" value="ANK_REP_REGION"/>
    <property type="match status" value="7"/>
</dbReference>
<feature type="domain" description="SOCS box" evidence="6">
    <location>
        <begin position="589"/>
        <end position="634"/>
    </location>
</feature>
<evidence type="ECO:0000313" key="8">
    <source>
        <dbReference type="RefSeq" id="XP_035670974.1"/>
    </source>
</evidence>
<dbReference type="InterPro" id="IPR036036">
    <property type="entry name" value="SOCS_box-like_dom_sf"/>
</dbReference>
<feature type="repeat" description="ANK" evidence="4">
    <location>
        <begin position="177"/>
        <end position="209"/>
    </location>
</feature>
<dbReference type="PROSITE" id="PS50330">
    <property type="entry name" value="UIM"/>
    <property type="match status" value="1"/>
</dbReference>
<dbReference type="InterPro" id="IPR002110">
    <property type="entry name" value="Ankyrin_rpt"/>
</dbReference>
<dbReference type="InterPro" id="IPR001496">
    <property type="entry name" value="SOCS_box"/>
</dbReference>
<name>A0A9J7KV01_BRAFL</name>
<reference evidence="7" key="1">
    <citation type="journal article" date="2020" name="Nat. Ecol. Evol.">
        <title>Deeply conserved synteny resolves early events in vertebrate evolution.</title>
        <authorList>
            <person name="Simakov O."/>
            <person name="Marletaz F."/>
            <person name="Yue J.X."/>
            <person name="O'Connell B."/>
            <person name="Jenkins J."/>
            <person name="Brandt A."/>
            <person name="Calef R."/>
            <person name="Tung C.H."/>
            <person name="Huang T.K."/>
            <person name="Schmutz J."/>
            <person name="Satoh N."/>
            <person name="Yu J.K."/>
            <person name="Putnam N.H."/>
            <person name="Green R.E."/>
            <person name="Rokhsar D.S."/>
        </authorList>
    </citation>
    <scope>NUCLEOTIDE SEQUENCE [LARGE SCALE GENOMIC DNA]</scope>
    <source>
        <strain evidence="7">S238N-H82</strain>
    </source>
</reference>
<dbReference type="InterPro" id="IPR036770">
    <property type="entry name" value="Ankyrin_rpt-contain_sf"/>
</dbReference>
<feature type="repeat" description="ANK" evidence="4">
    <location>
        <begin position="376"/>
        <end position="408"/>
    </location>
</feature>
<keyword evidence="3 4" id="KW-0040">ANK repeat</keyword>
<dbReference type="CDD" id="cd03716">
    <property type="entry name" value="SOCS_ASB_like"/>
    <property type="match status" value="1"/>
</dbReference>
<dbReference type="Proteomes" id="UP000001554">
    <property type="component" value="Chromosome 1"/>
</dbReference>
<evidence type="ECO:0000256" key="3">
    <source>
        <dbReference type="ARBA" id="ARBA00023043"/>
    </source>
</evidence>
<evidence type="ECO:0000256" key="1">
    <source>
        <dbReference type="ARBA" id="ARBA00004906"/>
    </source>
</evidence>
<evidence type="ECO:0000313" key="7">
    <source>
        <dbReference type="Proteomes" id="UP000001554"/>
    </source>
</evidence>
<dbReference type="PANTHER" id="PTHR24173:SF74">
    <property type="entry name" value="ANKYRIN REPEAT DOMAIN-CONTAINING PROTEIN 16"/>
    <property type="match status" value="1"/>
</dbReference>
<sequence length="637" mass="70658">MAWGEPAGYQGLQSEEEQLEMVLRLSMQETESAHTQCLKAVTIQLTNPYIAAKRANLRAALLLSAEEAGVEAEEVLTTPEESLPGLSDQENSDEEDIVGDKGMDFTEVYEDTCSTAAVVVRLGDTNVLRGLIENDRDLEVPDNRGWRPLHEAAHADQQDCLKMLLDAGVEVNVRNYEGETALYLAAEKGHVDCMVLLLEAGADLEIPNNEEATPLLKAVEVGSREVVQLLLDRDVNVNSKFCNGWAPLHEAASQGQADIVRLLVEHGAQLDIRDEYGRTAVFVAAQYGKLECLRILLDESSDNLVNTRTEDGASPLYLAAQEDHLDCVQLLLQRGADANMTTDAAALPVHIAAEKGNYSVLELLVPVTTQEALDRCGMSPIHSAVEGDQPECLQLLIDHGFDVNRQLSWTYSKSFEDRRQTPVYFAVDNNSEECVRILLEAGADPNLDEINCLLMALRHKNFNITKMLIEHGADCNSNFVINTGLFPSTIAFAYEDERLLKLVLDGGAQAETCFLCHIGNGRHPVKWMTSTINDTQFCEYASLHSNKQRAGTMVRLLLDYVGNVQLCSVLKDCVQDKSEWEDIQKISGNPRPLVHLCRLMIRHTLAQGGHLSEKVLKLPLPQVMTRFLLHKDTAYRL</sequence>
<evidence type="ECO:0000256" key="5">
    <source>
        <dbReference type="SAM" id="MobiDB-lite"/>
    </source>
</evidence>
<dbReference type="AlphaFoldDB" id="A0A9J7KV01"/>
<accession>A0A9J7KV01</accession>
<dbReference type="SUPFAM" id="SSF158235">
    <property type="entry name" value="SOCS box-like"/>
    <property type="match status" value="1"/>
</dbReference>
<dbReference type="Pfam" id="PF00023">
    <property type="entry name" value="Ank"/>
    <property type="match status" value="2"/>
</dbReference>
<dbReference type="PROSITE" id="PS50225">
    <property type="entry name" value="SOCS"/>
    <property type="match status" value="1"/>
</dbReference>
<dbReference type="PRINTS" id="PR01415">
    <property type="entry name" value="ANKYRIN"/>
</dbReference>
<evidence type="ECO:0000313" key="9">
    <source>
        <dbReference type="RefSeq" id="XP_035670984.1"/>
    </source>
</evidence>
<dbReference type="Gene3D" id="1.10.750.20">
    <property type="entry name" value="SOCS box"/>
    <property type="match status" value="1"/>
</dbReference>
<feature type="repeat" description="ANK" evidence="4">
    <location>
        <begin position="243"/>
        <end position="275"/>
    </location>
</feature>
<feature type="repeat" description="ANK" evidence="4">
    <location>
        <begin position="144"/>
        <end position="176"/>
    </location>
</feature>
<dbReference type="KEGG" id="bfo:118412294"/>
<protein>
    <submittedName>
        <fullName evidence="8 9">Ankyrin repeat and SOCS box protein 2-like isoform X1</fullName>
    </submittedName>
</protein>
<dbReference type="GO" id="GO:0035556">
    <property type="term" value="P:intracellular signal transduction"/>
    <property type="evidence" value="ECO:0007669"/>
    <property type="project" value="InterPro"/>
</dbReference>
<keyword evidence="7" id="KW-1185">Reference proteome</keyword>
<dbReference type="RefSeq" id="XP_035670984.1">
    <property type="nucleotide sequence ID" value="XM_035815091.1"/>
</dbReference>
<feature type="repeat" description="ANK" evidence="4">
    <location>
        <begin position="311"/>
        <end position="343"/>
    </location>
</feature>
<comment type="pathway">
    <text evidence="1">Protein modification; protein ubiquitination.</text>
</comment>
<gene>
    <name evidence="8 9" type="primary">LOC118412294</name>
</gene>
<dbReference type="SMART" id="SM00248">
    <property type="entry name" value="ANK"/>
    <property type="match status" value="11"/>
</dbReference>
<dbReference type="PANTHER" id="PTHR24173">
    <property type="entry name" value="ANKYRIN REPEAT CONTAINING"/>
    <property type="match status" value="1"/>
</dbReference>
<feature type="region of interest" description="Disordered" evidence="5">
    <location>
        <begin position="72"/>
        <end position="95"/>
    </location>
</feature>
<dbReference type="GeneID" id="118412294"/>
<dbReference type="SUPFAM" id="SSF48403">
    <property type="entry name" value="Ankyrin repeat"/>
    <property type="match status" value="2"/>
</dbReference>
<evidence type="ECO:0000259" key="6">
    <source>
        <dbReference type="PROSITE" id="PS50225"/>
    </source>
</evidence>
<dbReference type="OrthoDB" id="539213at2759"/>
<dbReference type="Gene3D" id="1.25.40.20">
    <property type="entry name" value="Ankyrin repeat-containing domain"/>
    <property type="match status" value="3"/>
</dbReference>
<dbReference type="Pfam" id="PF07525">
    <property type="entry name" value="SOCS_box"/>
    <property type="match status" value="1"/>
</dbReference>
<organism evidence="7 8">
    <name type="scientific">Branchiostoma floridae</name>
    <name type="common">Florida lancelet</name>
    <name type="synonym">Amphioxus</name>
    <dbReference type="NCBI Taxonomy" id="7739"/>
    <lineage>
        <taxon>Eukaryota</taxon>
        <taxon>Metazoa</taxon>
        <taxon>Chordata</taxon>
        <taxon>Cephalochordata</taxon>
        <taxon>Leptocardii</taxon>
        <taxon>Amphioxiformes</taxon>
        <taxon>Branchiostomatidae</taxon>
        <taxon>Branchiostoma</taxon>
    </lineage>
</organism>
<dbReference type="InterPro" id="IPR003903">
    <property type="entry name" value="UIM_dom"/>
</dbReference>
<dbReference type="OMA" id="CETINDP"/>
<reference evidence="8 9" key="2">
    <citation type="submission" date="2025-04" db="UniProtKB">
        <authorList>
            <consortium name="RefSeq"/>
        </authorList>
    </citation>
    <scope>IDENTIFICATION</scope>
    <source>
        <strain evidence="8 9">S238N-H82</strain>
        <tissue evidence="8 9">Testes</tissue>
    </source>
</reference>